<dbReference type="EMBL" id="CACVBM020001695">
    <property type="protein sequence ID" value="CAA7057562.1"/>
    <property type="molecule type" value="Genomic_DNA"/>
</dbReference>
<dbReference type="Proteomes" id="UP000467841">
    <property type="component" value="Unassembled WGS sequence"/>
</dbReference>
<name>A0A6D2KWD2_9BRAS</name>
<evidence type="ECO:0000256" key="1">
    <source>
        <dbReference type="SAM" id="MobiDB-lite"/>
    </source>
</evidence>
<comment type="caution">
    <text evidence="2">The sequence shown here is derived from an EMBL/GenBank/DDBJ whole genome shotgun (WGS) entry which is preliminary data.</text>
</comment>
<protein>
    <submittedName>
        <fullName evidence="2">Uncharacterized protein</fullName>
    </submittedName>
</protein>
<proteinExistence type="predicted"/>
<accession>A0A6D2KWD2</accession>
<feature type="region of interest" description="Disordered" evidence="1">
    <location>
        <begin position="70"/>
        <end position="114"/>
    </location>
</feature>
<dbReference type="AlphaFoldDB" id="A0A6D2KWD2"/>
<evidence type="ECO:0000313" key="3">
    <source>
        <dbReference type="Proteomes" id="UP000467841"/>
    </source>
</evidence>
<evidence type="ECO:0000313" key="2">
    <source>
        <dbReference type="EMBL" id="CAA7057562.1"/>
    </source>
</evidence>
<keyword evidence="3" id="KW-1185">Reference proteome</keyword>
<gene>
    <name evidence="2" type="ORF">MERR_LOCUS44798</name>
</gene>
<sequence>MAYDSLAQERELALALAFPRSISYQSVYLPEATALAEVWKETLSFSENLVSKVRGYGNVLLSQLERDSFKGRRRSRFNPTPTAPNHPGKILSQSSRAKERHKPQSAPSEVNLAGEGHMTLGSSRIGIRYPIHLLANDSSKSLVKELVRVHGG</sequence>
<reference evidence="2" key="1">
    <citation type="submission" date="2020-01" db="EMBL/GenBank/DDBJ databases">
        <authorList>
            <person name="Mishra B."/>
        </authorList>
    </citation>
    <scope>NUCLEOTIDE SEQUENCE [LARGE SCALE GENOMIC DNA]</scope>
</reference>
<organism evidence="2 3">
    <name type="scientific">Microthlaspi erraticum</name>
    <dbReference type="NCBI Taxonomy" id="1685480"/>
    <lineage>
        <taxon>Eukaryota</taxon>
        <taxon>Viridiplantae</taxon>
        <taxon>Streptophyta</taxon>
        <taxon>Embryophyta</taxon>
        <taxon>Tracheophyta</taxon>
        <taxon>Spermatophyta</taxon>
        <taxon>Magnoliopsida</taxon>
        <taxon>eudicotyledons</taxon>
        <taxon>Gunneridae</taxon>
        <taxon>Pentapetalae</taxon>
        <taxon>rosids</taxon>
        <taxon>malvids</taxon>
        <taxon>Brassicales</taxon>
        <taxon>Brassicaceae</taxon>
        <taxon>Coluteocarpeae</taxon>
        <taxon>Microthlaspi</taxon>
    </lineage>
</organism>